<sequence length="535" mass="56589">MKTLLRSQSGMSMLNLIILLMLVGVVTAAGAKMLGPLVQRGKINETKTTINSAVDAIISWSLSRGHLPGTTAEFAEASSNQYDAWGRRLRYLYDKNLTVAPSSNAICNYTSTGLTVNGSANIAFAVLSLGDDYTAQSSWKNAAIDSDDAKYLYPLHDGLNGAVNNAMLTSPDLYRLVTLDELKARVGCFGQTGGRLRIVNNELPSACSGASYSATLYGDGGVPAYTWATTTTGWTIDASGKLSRSSAPVAGETLSVTLTDSKGTTIQRSYGLKVDTCGSPPGTPNTPIVFNPPTPGVVTDNWNGGTPEDQGTNNTDAPSGKFNMTVVDGTLSAISVRNGTTASCIWFQRPLTLTGKKLRAYYQFAYQEGTGFTFALVPALGRTTISSCDENARTGFGTGIPGNPIIGAEFLVNDVNDGVGPGSTCIALNQNVCTATGSGIDNWATGSTIYYVRIELDATETTNPAYKIWMTSNATHKTVLKDLSTAYTGSLTPITRTLTAANLTGLSSFFLGFTTGQHGNDRVNMTVADLKFELH</sequence>
<keyword evidence="2" id="KW-1185">Reference proteome</keyword>
<name>A0ABM9D5G0_9BACT</name>
<accession>A0ABM9D5G0</accession>
<dbReference type="EMBL" id="OW150024">
    <property type="protein sequence ID" value="CAH2030470.1"/>
    <property type="molecule type" value="Genomic_DNA"/>
</dbReference>
<evidence type="ECO:0000313" key="1">
    <source>
        <dbReference type="EMBL" id="CAH2030470.1"/>
    </source>
</evidence>
<dbReference type="Proteomes" id="UP001295463">
    <property type="component" value="Chromosome"/>
</dbReference>
<reference evidence="1 2" key="1">
    <citation type="submission" date="2022-03" db="EMBL/GenBank/DDBJ databases">
        <authorList>
            <person name="Koch H."/>
        </authorList>
    </citation>
    <scope>NUCLEOTIDE SEQUENCE [LARGE SCALE GENOMIC DNA]</scope>
    <source>
        <strain evidence="1 2">G1</strain>
    </source>
</reference>
<evidence type="ECO:0000313" key="2">
    <source>
        <dbReference type="Proteomes" id="UP001295463"/>
    </source>
</evidence>
<dbReference type="RefSeq" id="WP_305731405.1">
    <property type="nucleotide sequence ID" value="NZ_OW150024.1"/>
</dbReference>
<gene>
    <name evidence="1" type="ORF">GEAMG1_0658</name>
</gene>
<proteinExistence type="predicted"/>
<organism evidence="1 2">
    <name type="scientific">Trichlorobacter ammonificans</name>
    <dbReference type="NCBI Taxonomy" id="2916410"/>
    <lineage>
        <taxon>Bacteria</taxon>
        <taxon>Pseudomonadati</taxon>
        <taxon>Thermodesulfobacteriota</taxon>
        <taxon>Desulfuromonadia</taxon>
        <taxon>Geobacterales</taxon>
        <taxon>Geobacteraceae</taxon>
        <taxon>Trichlorobacter</taxon>
    </lineage>
</organism>
<protein>
    <submittedName>
        <fullName evidence="1">Uncharacterized protein</fullName>
    </submittedName>
</protein>